<name>A0A250ILL0_9BACT</name>
<dbReference type="InterPro" id="IPR020449">
    <property type="entry name" value="Tscrpt_reg_AraC-type_HTH"/>
</dbReference>
<dbReference type="GO" id="GO:0043565">
    <property type="term" value="F:sequence-specific DNA binding"/>
    <property type="evidence" value="ECO:0007669"/>
    <property type="project" value="InterPro"/>
</dbReference>
<accession>A0A250ILL0</accession>
<dbReference type="Pfam" id="PF12833">
    <property type="entry name" value="HTH_18"/>
    <property type="match status" value="1"/>
</dbReference>
<dbReference type="InterPro" id="IPR009057">
    <property type="entry name" value="Homeodomain-like_sf"/>
</dbReference>
<dbReference type="PANTHER" id="PTHR46796">
    <property type="entry name" value="HTH-TYPE TRANSCRIPTIONAL ACTIVATOR RHAS-RELATED"/>
    <property type="match status" value="1"/>
</dbReference>
<keyword evidence="1" id="KW-0805">Transcription regulation</keyword>
<evidence type="ECO:0000313" key="6">
    <source>
        <dbReference type="Proteomes" id="UP000217289"/>
    </source>
</evidence>
<dbReference type="PRINTS" id="PR00032">
    <property type="entry name" value="HTHARAC"/>
</dbReference>
<dbReference type="GO" id="GO:0003700">
    <property type="term" value="F:DNA-binding transcription factor activity"/>
    <property type="evidence" value="ECO:0007669"/>
    <property type="project" value="InterPro"/>
</dbReference>
<dbReference type="InterPro" id="IPR018060">
    <property type="entry name" value="HTH_AraC"/>
</dbReference>
<keyword evidence="2" id="KW-0238">DNA-binding</keyword>
<dbReference type="KEGG" id="mbd:MEBOL_006133"/>
<reference evidence="5 6" key="1">
    <citation type="submission" date="2017-06" db="EMBL/GenBank/DDBJ databases">
        <authorList>
            <person name="Kim H.J."/>
            <person name="Triplett B.A."/>
        </authorList>
    </citation>
    <scope>NUCLEOTIDE SEQUENCE [LARGE SCALE GENOMIC DNA]</scope>
    <source>
        <strain evidence="5 6">DSM 14713</strain>
    </source>
</reference>
<organism evidence="5 6">
    <name type="scientific">Melittangium boletus DSM 14713</name>
    <dbReference type="NCBI Taxonomy" id="1294270"/>
    <lineage>
        <taxon>Bacteria</taxon>
        <taxon>Pseudomonadati</taxon>
        <taxon>Myxococcota</taxon>
        <taxon>Myxococcia</taxon>
        <taxon>Myxococcales</taxon>
        <taxon>Cystobacterineae</taxon>
        <taxon>Archangiaceae</taxon>
        <taxon>Melittangium</taxon>
    </lineage>
</organism>
<dbReference type="InterPro" id="IPR050204">
    <property type="entry name" value="AraC_XylS_family_regulators"/>
</dbReference>
<evidence type="ECO:0000259" key="4">
    <source>
        <dbReference type="PROSITE" id="PS01124"/>
    </source>
</evidence>
<keyword evidence="6" id="KW-1185">Reference proteome</keyword>
<evidence type="ECO:0000256" key="3">
    <source>
        <dbReference type="ARBA" id="ARBA00023163"/>
    </source>
</evidence>
<evidence type="ECO:0000256" key="2">
    <source>
        <dbReference type="ARBA" id="ARBA00023125"/>
    </source>
</evidence>
<dbReference type="PROSITE" id="PS01124">
    <property type="entry name" value="HTH_ARAC_FAMILY_2"/>
    <property type="match status" value="1"/>
</dbReference>
<dbReference type="EMBL" id="CP022163">
    <property type="protein sequence ID" value="ATB32645.1"/>
    <property type="molecule type" value="Genomic_DNA"/>
</dbReference>
<dbReference type="AlphaFoldDB" id="A0A250ILL0"/>
<dbReference type="Proteomes" id="UP000217289">
    <property type="component" value="Chromosome"/>
</dbReference>
<keyword evidence="3" id="KW-0804">Transcription</keyword>
<evidence type="ECO:0000256" key="1">
    <source>
        <dbReference type="ARBA" id="ARBA00023015"/>
    </source>
</evidence>
<protein>
    <submittedName>
        <fullName evidence="5">Two-component response regulator</fullName>
    </submittedName>
</protein>
<dbReference type="SUPFAM" id="SSF46689">
    <property type="entry name" value="Homeodomain-like"/>
    <property type="match status" value="2"/>
</dbReference>
<dbReference type="SMART" id="SM00342">
    <property type="entry name" value="HTH_ARAC"/>
    <property type="match status" value="1"/>
</dbReference>
<feature type="domain" description="HTH araC/xylS-type" evidence="4">
    <location>
        <begin position="197"/>
        <end position="295"/>
    </location>
</feature>
<sequence length="310" mass="34555">MHRARQQPPHVLTLDALGTGNLPLRVIRMRELKPQLPPGPLISTFFMVFVLTMGRGRGRHLEQVELQAGDIHLVPAGVEHQPLDVSNLDGWIVCFDPLLLRSLGPEWLPEPPGKTGGAKPAPTRSLFVRGLLRLRPEQPRWSRILHRVAELDAELGAARWGMENAAHAWFVLFITELLRELQEHAPLAPAMIGGLVHDALAFIEAHCLQPLSLQDVAAAVGCTPSHLANAVRRETGLTVGDWLREHRMAEARRRLMETGASIESIASQVGYADVTHFIRTFRRTHGMTPRAWREQHRLAGPGIVEIRGTR</sequence>
<dbReference type="InterPro" id="IPR018062">
    <property type="entry name" value="HTH_AraC-typ_CS"/>
</dbReference>
<gene>
    <name evidence="5" type="ORF">MEBOL_006133</name>
</gene>
<evidence type="ECO:0000313" key="5">
    <source>
        <dbReference type="EMBL" id="ATB32645.1"/>
    </source>
</evidence>
<proteinExistence type="predicted"/>
<dbReference type="PROSITE" id="PS00041">
    <property type="entry name" value="HTH_ARAC_FAMILY_1"/>
    <property type="match status" value="1"/>
</dbReference>
<dbReference type="Gene3D" id="1.10.10.60">
    <property type="entry name" value="Homeodomain-like"/>
    <property type="match status" value="2"/>
</dbReference>